<accession>A0A2N0I1E7</accession>
<evidence type="ECO:0000313" key="3">
    <source>
        <dbReference type="Proteomes" id="UP000232587"/>
    </source>
</evidence>
<dbReference type="Proteomes" id="UP000232587">
    <property type="component" value="Unassembled WGS sequence"/>
</dbReference>
<comment type="caution">
    <text evidence="2">The sequence shown here is derived from an EMBL/GenBank/DDBJ whole genome shotgun (WGS) entry which is preliminary data.</text>
</comment>
<protein>
    <recommendedName>
        <fullName evidence="4">DUF5666 domain-containing protein</fullName>
    </recommendedName>
</protein>
<evidence type="ECO:0000256" key="1">
    <source>
        <dbReference type="SAM" id="SignalP"/>
    </source>
</evidence>
<name>A0A2N0I1E7_9SPHN</name>
<feature type="signal peptide" evidence="1">
    <location>
        <begin position="1"/>
        <end position="24"/>
    </location>
</feature>
<evidence type="ECO:0008006" key="4">
    <source>
        <dbReference type="Google" id="ProtNLM"/>
    </source>
</evidence>
<evidence type="ECO:0000313" key="2">
    <source>
        <dbReference type="EMBL" id="PKB25013.1"/>
    </source>
</evidence>
<gene>
    <name evidence="2" type="ORF">B0I00_0194</name>
</gene>
<organism evidence="2 3">
    <name type="scientific">Novosphingobium kunmingense</name>
    <dbReference type="NCBI Taxonomy" id="1211806"/>
    <lineage>
        <taxon>Bacteria</taxon>
        <taxon>Pseudomonadati</taxon>
        <taxon>Pseudomonadota</taxon>
        <taxon>Alphaproteobacteria</taxon>
        <taxon>Sphingomonadales</taxon>
        <taxon>Sphingomonadaceae</taxon>
        <taxon>Novosphingobium</taxon>
    </lineage>
</organism>
<keyword evidence="1" id="KW-0732">Signal</keyword>
<keyword evidence="3" id="KW-1185">Reference proteome</keyword>
<dbReference type="AlphaFoldDB" id="A0A2N0I1E7"/>
<dbReference type="EMBL" id="PHUF01000002">
    <property type="protein sequence ID" value="PKB25013.1"/>
    <property type="molecule type" value="Genomic_DNA"/>
</dbReference>
<dbReference type="RefSeq" id="WP_100865500.1">
    <property type="nucleotide sequence ID" value="NZ_PHUF01000002.1"/>
</dbReference>
<reference evidence="2 3" key="1">
    <citation type="submission" date="2017-11" db="EMBL/GenBank/DDBJ databases">
        <title>Genomic Encyclopedia of Type Strains, Phase III (KMG-III): the genomes of soil and plant-associated and newly described type strains.</title>
        <authorList>
            <person name="Whitman W."/>
        </authorList>
    </citation>
    <scope>NUCLEOTIDE SEQUENCE [LARGE SCALE GENOMIC DNA]</scope>
    <source>
        <strain evidence="2 3">CGMCC 1.12274</strain>
    </source>
</reference>
<proteinExistence type="predicted"/>
<feature type="chain" id="PRO_5014806335" description="DUF5666 domain-containing protein" evidence="1">
    <location>
        <begin position="25"/>
        <end position="131"/>
    </location>
</feature>
<sequence>MRKINTFAAATLAALGLGAIPASAQQAGAEVAGAATATAATPATPATPAAAASVDLAVGSEVKSADGTSVGTVKALDASGNVIVDDNGTTFALKKDLFTAGAAGGVALKVTAKQLADARAGAGTKAATAQN</sequence>